<dbReference type="InterPro" id="IPR011009">
    <property type="entry name" value="Kinase-like_dom_sf"/>
</dbReference>
<feature type="compositionally biased region" description="Acidic residues" evidence="3">
    <location>
        <begin position="578"/>
        <end position="618"/>
    </location>
</feature>
<keyword evidence="5" id="KW-0418">Kinase</keyword>
<sequence length="618" mass="68956">MARITHRDLGNLSMGDTISRKTPTHEVFTQLLSHGNTDVTTQLNLNSLSQYPVANGGAGDVYRGLLLDGLPVAMKRLRIISSNDDEVVGQDIKYAAHETYVWSKCKHPNVLELIGIAQCQDRIMMVSPWMNNGNLSQLPKDSGADLFNMFAQIADGVAYLHDQGIVHGDIKGANILISDDHIPKLTDFGTSSLNKYTLQFTSGSELGNGFTIRFTAPEILSGGTKNTIEGDVYSLGMTMLAEITRTLPYREIINEVVVATKILTGKHPERPEDYMPTNQKRSDAVWDLLTQCWRTVPQDRPRASKLADRLKGFQSTIDKNMSINQILACLDYHGCQCHYMDEKLPKPGSRLVGGASNNSTAYNVLRHGKLAFRYLVDDQTGHEVCGQDLVIQAHELYVWSQCKHRYILKFLGATNLGGKLATISPWMKRGTLGSFMTQTILNRSELCRQVADAVVYLHSKGIAHGNISIANILVSDNRHAPENKCDGRLYEVTFESDVYALGHTILDIMLCNRTRYKPTSLYGNAATIPKRPKRYLSPGNEQADFLWSLLKRCWSASPENRPKASHVRNALRKITDEGLWESESEGEGEEDPDETIVESEIIVEAETTVYEETDDQMS</sequence>
<dbReference type="InterPro" id="IPR008271">
    <property type="entry name" value="Ser/Thr_kinase_AS"/>
</dbReference>
<evidence type="ECO:0000259" key="4">
    <source>
        <dbReference type="PROSITE" id="PS50011"/>
    </source>
</evidence>
<dbReference type="Pfam" id="PF00069">
    <property type="entry name" value="Pkinase"/>
    <property type="match status" value="1"/>
</dbReference>
<evidence type="ECO:0000256" key="2">
    <source>
        <dbReference type="ARBA" id="ARBA00022840"/>
    </source>
</evidence>
<evidence type="ECO:0000313" key="5">
    <source>
        <dbReference type="EMBL" id="CEL53082.1"/>
    </source>
</evidence>
<name>A0A0B7FA55_THACB</name>
<feature type="domain" description="Protein kinase" evidence="4">
    <location>
        <begin position="346"/>
        <end position="579"/>
    </location>
</feature>
<dbReference type="GO" id="GO:0004674">
    <property type="term" value="F:protein serine/threonine kinase activity"/>
    <property type="evidence" value="ECO:0007669"/>
    <property type="project" value="TreeGrafter"/>
</dbReference>
<dbReference type="InterPro" id="IPR000719">
    <property type="entry name" value="Prot_kinase_dom"/>
</dbReference>
<keyword evidence="5" id="KW-0808">Transferase</keyword>
<dbReference type="SMART" id="SM00220">
    <property type="entry name" value="S_TKc"/>
    <property type="match status" value="1"/>
</dbReference>
<keyword evidence="6" id="KW-1185">Reference proteome</keyword>
<organism evidence="5 6">
    <name type="scientific">Thanatephorus cucumeris (strain AG1-IB / isolate 7/3/14)</name>
    <name type="common">Lettuce bottom rot fungus</name>
    <name type="synonym">Rhizoctonia solani</name>
    <dbReference type="NCBI Taxonomy" id="1108050"/>
    <lineage>
        <taxon>Eukaryota</taxon>
        <taxon>Fungi</taxon>
        <taxon>Dikarya</taxon>
        <taxon>Basidiomycota</taxon>
        <taxon>Agaricomycotina</taxon>
        <taxon>Agaricomycetes</taxon>
        <taxon>Cantharellales</taxon>
        <taxon>Ceratobasidiaceae</taxon>
        <taxon>Rhizoctonia</taxon>
        <taxon>Rhizoctonia solani AG-1</taxon>
    </lineage>
</organism>
<reference evidence="5 6" key="1">
    <citation type="submission" date="2014-11" db="EMBL/GenBank/DDBJ databases">
        <authorList>
            <person name="Wibberg Daniel"/>
        </authorList>
    </citation>
    <scope>NUCLEOTIDE SEQUENCE [LARGE SCALE GENOMIC DNA]</scope>
    <source>
        <strain evidence="5">Rhizoctonia solani AG1-IB 7/3/14</strain>
    </source>
</reference>
<proteinExistence type="predicted"/>
<keyword evidence="2" id="KW-0067">ATP-binding</keyword>
<dbReference type="AlphaFoldDB" id="A0A0B7FA55"/>
<dbReference type="Pfam" id="PF07714">
    <property type="entry name" value="PK_Tyr_Ser-Thr"/>
    <property type="match status" value="2"/>
</dbReference>
<dbReference type="Proteomes" id="UP000059188">
    <property type="component" value="Unassembled WGS sequence"/>
</dbReference>
<dbReference type="PROSITE" id="PS00108">
    <property type="entry name" value="PROTEIN_KINASE_ST"/>
    <property type="match status" value="1"/>
</dbReference>
<evidence type="ECO:0000313" key="6">
    <source>
        <dbReference type="Proteomes" id="UP000059188"/>
    </source>
</evidence>
<dbReference type="SUPFAM" id="SSF56112">
    <property type="entry name" value="Protein kinase-like (PK-like)"/>
    <property type="match status" value="2"/>
</dbReference>
<keyword evidence="1" id="KW-0547">Nucleotide-binding</keyword>
<dbReference type="InterPro" id="IPR051681">
    <property type="entry name" value="Ser/Thr_Kinases-Pseudokinases"/>
</dbReference>
<dbReference type="GO" id="GO:0005524">
    <property type="term" value="F:ATP binding"/>
    <property type="evidence" value="ECO:0007669"/>
    <property type="project" value="InterPro"/>
</dbReference>
<dbReference type="PROSITE" id="PS50011">
    <property type="entry name" value="PROTEIN_KINASE_DOM"/>
    <property type="match status" value="2"/>
</dbReference>
<feature type="region of interest" description="Disordered" evidence="3">
    <location>
        <begin position="576"/>
        <end position="618"/>
    </location>
</feature>
<feature type="domain" description="Protein kinase" evidence="4">
    <location>
        <begin position="47"/>
        <end position="317"/>
    </location>
</feature>
<protein>
    <submittedName>
        <fullName evidence="5">Putative serine/threonine-protein kinase pats1</fullName>
    </submittedName>
</protein>
<evidence type="ECO:0000256" key="3">
    <source>
        <dbReference type="SAM" id="MobiDB-lite"/>
    </source>
</evidence>
<dbReference type="STRING" id="1108050.A0A0B7FA55"/>
<dbReference type="InterPro" id="IPR001245">
    <property type="entry name" value="Ser-Thr/Tyr_kinase_cat_dom"/>
</dbReference>
<dbReference type="EMBL" id="LN679210">
    <property type="protein sequence ID" value="CEL53082.1"/>
    <property type="molecule type" value="Genomic_DNA"/>
</dbReference>
<gene>
    <name evidence="5" type="ORF">RSOLAG1IB_11214</name>
</gene>
<dbReference type="PANTHER" id="PTHR44329:SF298">
    <property type="entry name" value="MIXED LINEAGE KINASE DOMAIN-LIKE PROTEIN"/>
    <property type="match status" value="1"/>
</dbReference>
<dbReference type="PANTHER" id="PTHR44329">
    <property type="entry name" value="SERINE/THREONINE-PROTEIN KINASE TNNI3K-RELATED"/>
    <property type="match status" value="1"/>
</dbReference>
<accession>A0A0B7FA55</accession>
<dbReference type="Gene3D" id="1.10.510.10">
    <property type="entry name" value="Transferase(Phosphotransferase) domain 1"/>
    <property type="match status" value="3"/>
</dbReference>
<evidence type="ECO:0000256" key="1">
    <source>
        <dbReference type="ARBA" id="ARBA00022741"/>
    </source>
</evidence>